<dbReference type="AlphaFoldDB" id="A0AAV7HC57"/>
<dbReference type="PANTHER" id="PTHR46351">
    <property type="entry name" value="WOUND-INDUCED PROTEIN WIN2"/>
    <property type="match status" value="1"/>
</dbReference>
<dbReference type="Gene3D" id="2.40.40.10">
    <property type="entry name" value="RlpA-like domain"/>
    <property type="match status" value="1"/>
</dbReference>
<evidence type="ECO:0000256" key="2">
    <source>
        <dbReference type="SAM" id="SignalP"/>
    </source>
</evidence>
<dbReference type="GO" id="GO:0004540">
    <property type="term" value="F:RNA nuclease activity"/>
    <property type="evidence" value="ECO:0007669"/>
    <property type="project" value="InterPro"/>
</dbReference>
<evidence type="ECO:0000313" key="5">
    <source>
        <dbReference type="Proteomes" id="UP000775213"/>
    </source>
</evidence>
<dbReference type="InterPro" id="IPR018226">
    <property type="entry name" value="Barwin_CS"/>
</dbReference>
<reference evidence="4 5" key="1">
    <citation type="journal article" date="2021" name="Hortic Res">
        <title>Chromosome-scale assembly of the Dendrobium chrysotoxum genome enhances the understanding of orchid evolution.</title>
        <authorList>
            <person name="Zhang Y."/>
            <person name="Zhang G.Q."/>
            <person name="Zhang D."/>
            <person name="Liu X.D."/>
            <person name="Xu X.Y."/>
            <person name="Sun W.H."/>
            <person name="Yu X."/>
            <person name="Zhu X."/>
            <person name="Wang Z.W."/>
            <person name="Zhao X."/>
            <person name="Zhong W.Y."/>
            <person name="Chen H."/>
            <person name="Yin W.L."/>
            <person name="Huang T."/>
            <person name="Niu S.C."/>
            <person name="Liu Z.J."/>
        </authorList>
    </citation>
    <scope>NUCLEOTIDE SEQUENCE [LARGE SCALE GENOMIC DNA]</scope>
    <source>
        <strain evidence="4">Lindl</strain>
    </source>
</reference>
<dbReference type="GO" id="GO:0042742">
    <property type="term" value="P:defense response to bacterium"/>
    <property type="evidence" value="ECO:0007669"/>
    <property type="project" value="InterPro"/>
</dbReference>
<keyword evidence="1" id="KW-1015">Disulfide bond</keyword>
<dbReference type="GO" id="GO:0050832">
    <property type="term" value="P:defense response to fungus"/>
    <property type="evidence" value="ECO:0007669"/>
    <property type="project" value="InterPro"/>
</dbReference>
<name>A0AAV7HC57_DENCH</name>
<feature type="chain" id="PRO_5043462444" description="Barwin domain-containing protein" evidence="2">
    <location>
        <begin position="25"/>
        <end position="154"/>
    </location>
</feature>
<feature type="signal peptide" evidence="2">
    <location>
        <begin position="1"/>
        <end position="24"/>
    </location>
</feature>
<comment type="caution">
    <text evidence="4">The sequence shown here is derived from an EMBL/GenBank/DDBJ whole genome shotgun (WGS) entry which is preliminary data.</text>
</comment>
<dbReference type="EMBL" id="JAGFBR010000005">
    <property type="protein sequence ID" value="KAH0466606.1"/>
    <property type="molecule type" value="Genomic_DNA"/>
</dbReference>
<feature type="domain" description="Barwin" evidence="3">
    <location>
        <begin position="34"/>
        <end position="154"/>
    </location>
</feature>
<accession>A0AAV7HC57</accession>
<gene>
    <name evidence="4" type="ORF">IEQ34_003844</name>
</gene>
<dbReference type="PROSITE" id="PS00771">
    <property type="entry name" value="BARWIN_1"/>
    <property type="match status" value="1"/>
</dbReference>
<organism evidence="4 5">
    <name type="scientific">Dendrobium chrysotoxum</name>
    <name type="common">Orchid</name>
    <dbReference type="NCBI Taxonomy" id="161865"/>
    <lineage>
        <taxon>Eukaryota</taxon>
        <taxon>Viridiplantae</taxon>
        <taxon>Streptophyta</taxon>
        <taxon>Embryophyta</taxon>
        <taxon>Tracheophyta</taxon>
        <taxon>Spermatophyta</taxon>
        <taxon>Magnoliopsida</taxon>
        <taxon>Liliopsida</taxon>
        <taxon>Asparagales</taxon>
        <taxon>Orchidaceae</taxon>
        <taxon>Epidendroideae</taxon>
        <taxon>Malaxideae</taxon>
        <taxon>Dendrobiinae</taxon>
        <taxon>Dendrobium</taxon>
    </lineage>
</organism>
<dbReference type="InterPro" id="IPR001153">
    <property type="entry name" value="Barwin_dom"/>
</dbReference>
<sequence length="154" mass="17054">MALRSLSLALAVVIVMCFGMGTNALFSLETEEGNDEAIVRATYHLYLPEKNNWDLGAVNAYCTTWDEDMPFAWRQKYGWTAFCGPVGPTGQASCGRCLHVTNVETGAETTARIVDQCTNGGLDLDYHVFMSLDTDGNGYFRGHLTVKYKFLDDC</sequence>
<dbReference type="PROSITE" id="PS51174">
    <property type="entry name" value="BARWIN_3"/>
    <property type="match status" value="1"/>
</dbReference>
<protein>
    <recommendedName>
        <fullName evidence="3">Barwin domain-containing protein</fullName>
    </recommendedName>
</protein>
<keyword evidence="5" id="KW-1185">Reference proteome</keyword>
<proteinExistence type="predicted"/>
<dbReference type="PANTHER" id="PTHR46351:SF6">
    <property type="entry name" value="PATHOGENESIS-RELATED PROTEIN PR-4A"/>
    <property type="match status" value="1"/>
</dbReference>
<keyword evidence="2" id="KW-0732">Signal</keyword>
<dbReference type="InterPro" id="IPR036908">
    <property type="entry name" value="RlpA-like_sf"/>
</dbReference>
<evidence type="ECO:0000256" key="1">
    <source>
        <dbReference type="ARBA" id="ARBA00023157"/>
    </source>
</evidence>
<dbReference type="Pfam" id="PF00967">
    <property type="entry name" value="Barwin"/>
    <property type="match status" value="1"/>
</dbReference>
<dbReference type="Proteomes" id="UP000775213">
    <property type="component" value="Unassembled WGS sequence"/>
</dbReference>
<evidence type="ECO:0000313" key="4">
    <source>
        <dbReference type="EMBL" id="KAH0466606.1"/>
    </source>
</evidence>
<dbReference type="InterPro" id="IPR044301">
    <property type="entry name" value="PR4"/>
</dbReference>
<dbReference type="PRINTS" id="PR00602">
    <property type="entry name" value="BARWIN"/>
</dbReference>
<evidence type="ECO:0000259" key="3">
    <source>
        <dbReference type="PROSITE" id="PS51174"/>
    </source>
</evidence>
<dbReference type="SUPFAM" id="SSF50685">
    <property type="entry name" value="Barwin-like endoglucanases"/>
    <property type="match status" value="1"/>
</dbReference>